<accession>T1AAT2</accession>
<dbReference type="InterPro" id="IPR005467">
    <property type="entry name" value="His_kinase_dom"/>
</dbReference>
<evidence type="ECO:0000256" key="3">
    <source>
        <dbReference type="ARBA" id="ARBA00022553"/>
    </source>
</evidence>
<dbReference type="InterPro" id="IPR004358">
    <property type="entry name" value="Sig_transdc_His_kin-like_C"/>
</dbReference>
<keyword evidence="4" id="KW-0808">Transferase</keyword>
<dbReference type="PANTHER" id="PTHR43395">
    <property type="entry name" value="SENSOR HISTIDINE KINASE CHEA"/>
    <property type="match status" value="1"/>
</dbReference>
<dbReference type="Pfam" id="PF02518">
    <property type="entry name" value="HATPase_c"/>
    <property type="match status" value="1"/>
</dbReference>
<dbReference type="AlphaFoldDB" id="T1AAT2"/>
<proteinExistence type="predicted"/>
<dbReference type="SMART" id="SM01231">
    <property type="entry name" value="H-kinase_dim"/>
    <property type="match status" value="1"/>
</dbReference>
<evidence type="ECO:0000256" key="4">
    <source>
        <dbReference type="ARBA" id="ARBA00022679"/>
    </source>
</evidence>
<feature type="coiled-coil region" evidence="6">
    <location>
        <begin position="37"/>
        <end position="64"/>
    </location>
</feature>
<dbReference type="InterPro" id="IPR004105">
    <property type="entry name" value="CheA-like_dim"/>
</dbReference>
<dbReference type="GO" id="GO:0005737">
    <property type="term" value="C:cytoplasm"/>
    <property type="evidence" value="ECO:0007669"/>
    <property type="project" value="InterPro"/>
</dbReference>
<sequence>MVRVRAELLDQALNEAGEVSIYRSRLEEQISSVSFNLVELSRTVDRLREQLRRLELETEAQMLARLPQETYASQTGFDPLEMDRYTRVQELSRALAESANDLSSLENLLSGLIREAETLLLQQGRVNTVLQDNLMRGRLVAILSIEPRLQRLVSRTATETGKQVRLMVQGTEAELDRRVLDRILAPLEHMVRNAVIHGLENPELRQAAGKDPVGEVTLTFRREGAEVLIEVADNGAGLNLAAIRTKAIEMNLVQPEQILTDDDLIQMIFRPGFSTAQTLTQTAGRGVGMDVVASEIRDLAGTVEVLTNPGHGTRIVIRLPFTLAISQALLV</sequence>
<dbReference type="EC" id="2.7.13.3" evidence="2"/>
<dbReference type="PROSITE" id="PS50109">
    <property type="entry name" value="HIS_KIN"/>
    <property type="match status" value="1"/>
</dbReference>
<dbReference type="InterPro" id="IPR036890">
    <property type="entry name" value="HATPase_C_sf"/>
</dbReference>
<organism evidence="8">
    <name type="scientific">mine drainage metagenome</name>
    <dbReference type="NCBI Taxonomy" id="410659"/>
    <lineage>
        <taxon>unclassified sequences</taxon>
        <taxon>metagenomes</taxon>
        <taxon>ecological metagenomes</taxon>
    </lineage>
</organism>
<evidence type="ECO:0000256" key="2">
    <source>
        <dbReference type="ARBA" id="ARBA00012438"/>
    </source>
</evidence>
<feature type="domain" description="Histidine kinase" evidence="7">
    <location>
        <begin position="90"/>
        <end position="323"/>
    </location>
</feature>
<evidence type="ECO:0000256" key="1">
    <source>
        <dbReference type="ARBA" id="ARBA00000085"/>
    </source>
</evidence>
<feature type="non-terminal residue" evidence="8">
    <location>
        <position position="331"/>
    </location>
</feature>
<reference evidence="8" key="1">
    <citation type="submission" date="2013-08" db="EMBL/GenBank/DDBJ databases">
        <authorList>
            <person name="Mendez C."/>
            <person name="Richter M."/>
            <person name="Ferrer M."/>
            <person name="Sanchez J."/>
        </authorList>
    </citation>
    <scope>NUCLEOTIDE SEQUENCE</scope>
</reference>
<comment type="caution">
    <text evidence="8">The sequence shown here is derived from an EMBL/GenBank/DDBJ whole genome shotgun (WGS) entry which is preliminary data.</text>
</comment>
<keyword evidence="3" id="KW-0597">Phosphoprotein</keyword>
<dbReference type="EMBL" id="AUZZ01004371">
    <property type="protein sequence ID" value="EQD53903.1"/>
    <property type="molecule type" value="Genomic_DNA"/>
</dbReference>
<dbReference type="FunFam" id="3.30.565.10:FF:000016">
    <property type="entry name" value="Chemotaxis protein CheA, putative"/>
    <property type="match status" value="1"/>
</dbReference>
<protein>
    <recommendedName>
        <fullName evidence="2">histidine kinase</fullName>
        <ecNumber evidence="2">2.7.13.3</ecNumber>
    </recommendedName>
</protein>
<evidence type="ECO:0000259" key="7">
    <source>
        <dbReference type="PROSITE" id="PS50109"/>
    </source>
</evidence>
<dbReference type="SMART" id="SM00387">
    <property type="entry name" value="HATPase_c"/>
    <property type="match status" value="1"/>
</dbReference>
<dbReference type="InterPro" id="IPR003594">
    <property type="entry name" value="HATPase_dom"/>
</dbReference>
<keyword evidence="5 8" id="KW-0418">Kinase</keyword>
<gene>
    <name evidence="8" type="ORF">B2A_06207</name>
</gene>
<dbReference type="SUPFAM" id="SSF55874">
    <property type="entry name" value="ATPase domain of HSP90 chaperone/DNA topoisomerase II/histidine kinase"/>
    <property type="match status" value="1"/>
</dbReference>
<evidence type="ECO:0000256" key="6">
    <source>
        <dbReference type="SAM" id="Coils"/>
    </source>
</evidence>
<evidence type="ECO:0000256" key="5">
    <source>
        <dbReference type="ARBA" id="ARBA00022777"/>
    </source>
</evidence>
<evidence type="ECO:0000313" key="8">
    <source>
        <dbReference type="EMBL" id="EQD53903.1"/>
    </source>
</evidence>
<dbReference type="PRINTS" id="PR00344">
    <property type="entry name" value="BCTRLSENSOR"/>
</dbReference>
<dbReference type="GO" id="GO:0006935">
    <property type="term" value="P:chemotaxis"/>
    <property type="evidence" value="ECO:0007669"/>
    <property type="project" value="InterPro"/>
</dbReference>
<comment type="catalytic activity">
    <reaction evidence="1">
        <text>ATP + protein L-histidine = ADP + protein N-phospho-L-histidine.</text>
        <dbReference type="EC" id="2.7.13.3"/>
    </reaction>
</comment>
<dbReference type="InterPro" id="IPR051315">
    <property type="entry name" value="Bact_Chemotaxis_CheA"/>
</dbReference>
<name>T1AAT2_9ZZZZ</name>
<feature type="coiled-coil region" evidence="6">
    <location>
        <begin position="88"/>
        <end position="122"/>
    </location>
</feature>
<dbReference type="Gene3D" id="3.30.565.10">
    <property type="entry name" value="Histidine kinase-like ATPase, C-terminal domain"/>
    <property type="match status" value="1"/>
</dbReference>
<reference evidence="8" key="2">
    <citation type="journal article" date="2014" name="ISME J.">
        <title>Microbial stratification in low pH oxic and suboxic macroscopic growths along an acid mine drainage.</title>
        <authorList>
            <person name="Mendez-Garcia C."/>
            <person name="Mesa V."/>
            <person name="Sprenger R.R."/>
            <person name="Richter M."/>
            <person name="Diez M.S."/>
            <person name="Solano J."/>
            <person name="Bargiela R."/>
            <person name="Golyshina O.V."/>
            <person name="Manteca A."/>
            <person name="Ramos J.L."/>
            <person name="Gallego J.R."/>
            <person name="Llorente I."/>
            <person name="Martins Dos Santos V.A."/>
            <person name="Jensen O.N."/>
            <person name="Pelaez A.I."/>
            <person name="Sanchez J."/>
            <person name="Ferrer M."/>
        </authorList>
    </citation>
    <scope>NUCLEOTIDE SEQUENCE</scope>
</reference>
<keyword evidence="6" id="KW-0175">Coiled coil</keyword>
<dbReference type="PANTHER" id="PTHR43395:SF8">
    <property type="entry name" value="HISTIDINE KINASE"/>
    <property type="match status" value="1"/>
</dbReference>
<dbReference type="GO" id="GO:0000155">
    <property type="term" value="F:phosphorelay sensor kinase activity"/>
    <property type="evidence" value="ECO:0007669"/>
    <property type="project" value="InterPro"/>
</dbReference>